<evidence type="ECO:0000313" key="2">
    <source>
        <dbReference type="EMBL" id="PJF18963.1"/>
    </source>
</evidence>
<dbReference type="EMBL" id="MTSL01000093">
    <property type="protein sequence ID" value="PJF18963.1"/>
    <property type="molecule type" value="Genomic_DNA"/>
</dbReference>
<reference evidence="2 3" key="1">
    <citation type="submission" date="2016-10" db="EMBL/GenBank/DDBJ databases">
        <title>The genome of Paramicrosporidium saccamoebae is the missing link in understanding Cryptomycota and Microsporidia evolution.</title>
        <authorList>
            <person name="Quandt C.A."/>
            <person name="Beaudet D."/>
            <person name="Corsaro D."/>
            <person name="Michel R."/>
            <person name="Corradi N."/>
            <person name="James T."/>
        </authorList>
    </citation>
    <scope>NUCLEOTIDE SEQUENCE [LARGE SCALE GENOMIC DNA]</scope>
    <source>
        <strain evidence="2 3">KSL3</strain>
    </source>
</reference>
<feature type="coiled-coil region" evidence="1">
    <location>
        <begin position="102"/>
        <end position="129"/>
    </location>
</feature>
<comment type="caution">
    <text evidence="2">The sequence shown here is derived from an EMBL/GenBank/DDBJ whole genome shotgun (WGS) entry which is preliminary data.</text>
</comment>
<keyword evidence="1" id="KW-0175">Coiled coil</keyword>
<evidence type="ECO:0000256" key="1">
    <source>
        <dbReference type="SAM" id="Coils"/>
    </source>
</evidence>
<dbReference type="Proteomes" id="UP000240830">
    <property type="component" value="Unassembled WGS sequence"/>
</dbReference>
<sequence>MPTEQETAQIADLTPLLSAQQKPLEWINSLFDTLPALSLRSTAPTLLRWNSYIDALLWQLQQAELKKNVEFESAARRFTGKLPSIQAKIRDLKMAHRGMSPLQEIINELAEIEVRVDRLRELLDSEQIERLKELRRRKGMLQDLLRMGGLEMEWRKNADRMRRAIESNDLDSAQDSLEQLDKSYDENWANNAGKKLLLNNLRQELVTLIKNNL</sequence>
<accession>A0A2H9TMI2</accession>
<evidence type="ECO:0000313" key="3">
    <source>
        <dbReference type="Proteomes" id="UP000240830"/>
    </source>
</evidence>
<organism evidence="2 3">
    <name type="scientific">Paramicrosporidium saccamoebae</name>
    <dbReference type="NCBI Taxonomy" id="1246581"/>
    <lineage>
        <taxon>Eukaryota</taxon>
        <taxon>Fungi</taxon>
        <taxon>Fungi incertae sedis</taxon>
        <taxon>Cryptomycota</taxon>
        <taxon>Cryptomycota incertae sedis</taxon>
        <taxon>Paramicrosporidium</taxon>
    </lineage>
</organism>
<gene>
    <name evidence="2" type="ORF">PSACC_01232</name>
</gene>
<dbReference type="AlphaFoldDB" id="A0A2H9TMI2"/>
<proteinExistence type="predicted"/>
<protein>
    <submittedName>
        <fullName evidence="2">Uncharacterized protein</fullName>
    </submittedName>
</protein>
<keyword evidence="3" id="KW-1185">Reference proteome</keyword>
<name>A0A2H9TMI2_9FUNG</name>